<evidence type="ECO:0000313" key="3">
    <source>
        <dbReference type="Proteomes" id="UP000229081"/>
    </source>
</evidence>
<proteinExistence type="predicted"/>
<dbReference type="InterPro" id="IPR046532">
    <property type="entry name" value="DUF6597"/>
</dbReference>
<name>A0A2K8MI87_9SPHN</name>
<dbReference type="KEGG" id="sphc:CVN68_17855"/>
<dbReference type="EMBL" id="CP024923">
    <property type="protein sequence ID" value="ATY33595.1"/>
    <property type="molecule type" value="Genomic_DNA"/>
</dbReference>
<accession>A0A2K8MI87</accession>
<dbReference type="RefSeq" id="WP_100283394.1">
    <property type="nucleotide sequence ID" value="NZ_CP024923.1"/>
</dbReference>
<reference evidence="2 3" key="1">
    <citation type="submission" date="2017-11" db="EMBL/GenBank/DDBJ databases">
        <title>Complete genome sequence of Sphingomonas sp. Strain Cra20, a psychrotolerant potential plant growth promoting rhizobacteria.</title>
        <authorList>
            <person name="Luo Y."/>
        </authorList>
    </citation>
    <scope>NUCLEOTIDE SEQUENCE [LARGE SCALE GENOMIC DNA]</scope>
    <source>
        <strain evidence="2 3">Cra20</strain>
    </source>
</reference>
<dbReference type="Proteomes" id="UP000229081">
    <property type="component" value="Chromosome"/>
</dbReference>
<organism evidence="2 3">
    <name type="scientific">Sphingomonas psychrotolerans</name>
    <dbReference type="NCBI Taxonomy" id="1327635"/>
    <lineage>
        <taxon>Bacteria</taxon>
        <taxon>Pseudomonadati</taxon>
        <taxon>Pseudomonadota</taxon>
        <taxon>Alphaproteobacteria</taxon>
        <taxon>Sphingomonadales</taxon>
        <taxon>Sphingomonadaceae</taxon>
        <taxon>Sphingomonas</taxon>
    </lineage>
</organism>
<dbReference type="OrthoDB" id="323290at2"/>
<feature type="domain" description="DUF6597" evidence="1">
    <location>
        <begin position="38"/>
        <end position="138"/>
    </location>
</feature>
<sequence length="316" mass="35022">MRGATTSNSIVAEAHARSDGHVVRSSGPTIALKRAKGRLLPHVESYYLFRWDGEGELERSERIDLGHIRFLIHGEGEMTFPDGHIEALKPIMVAGPGTAAATYRMRGPVLCFGVVLRAIGWKALIGIPAHKVTDHIIDGEKLFCERAPRLLEQLRDMTQLDEMISAIAPQLIMRQEEVKPVPDAHFPFLEAVREWAASEDPTIDALYATIEVTSGLGERQVQRLCLEYFGGPPTKLKRKFRAIRAAMQIFQGAPISDVVGPFADQSHMINEVKHFTGHTPTTLRGNVDPALALTLQNEGFHFLPEVFPEPVDLRAA</sequence>
<dbReference type="Pfam" id="PF20240">
    <property type="entry name" value="DUF6597"/>
    <property type="match status" value="1"/>
</dbReference>
<evidence type="ECO:0000313" key="2">
    <source>
        <dbReference type="EMBL" id="ATY33595.1"/>
    </source>
</evidence>
<dbReference type="Gene3D" id="1.10.10.60">
    <property type="entry name" value="Homeodomain-like"/>
    <property type="match status" value="1"/>
</dbReference>
<gene>
    <name evidence="2" type="ORF">CVN68_17855</name>
</gene>
<evidence type="ECO:0000259" key="1">
    <source>
        <dbReference type="Pfam" id="PF20240"/>
    </source>
</evidence>
<keyword evidence="3" id="KW-1185">Reference proteome</keyword>
<protein>
    <submittedName>
        <fullName evidence="2">AraC family transcriptional regulator</fullName>
    </submittedName>
</protein>
<dbReference type="AlphaFoldDB" id="A0A2K8MI87"/>